<evidence type="ECO:0000313" key="3">
    <source>
        <dbReference type="Proteomes" id="UP000002009"/>
    </source>
</evidence>
<protein>
    <submittedName>
        <fullName evidence="2">Uncharacterized protein</fullName>
    </submittedName>
</protein>
<dbReference type="SUPFAM" id="SSF53335">
    <property type="entry name" value="S-adenosyl-L-methionine-dependent methyltransferases"/>
    <property type="match status" value="1"/>
</dbReference>
<dbReference type="InterPro" id="IPR019410">
    <property type="entry name" value="Methyltransf_16"/>
</dbReference>
<dbReference type="Pfam" id="PF10294">
    <property type="entry name" value="Methyltransf_16"/>
    <property type="match status" value="1"/>
</dbReference>
<keyword evidence="3" id="KW-1185">Reference proteome</keyword>
<dbReference type="KEGG" id="mis:MICPUN_60271"/>
<evidence type="ECO:0000256" key="1">
    <source>
        <dbReference type="SAM" id="MobiDB-lite"/>
    </source>
</evidence>
<dbReference type="OrthoDB" id="498650at2759"/>
<reference evidence="2 3" key="1">
    <citation type="journal article" date="2009" name="Science">
        <title>Green evolution and dynamic adaptations revealed by genomes of the marine picoeukaryotes Micromonas.</title>
        <authorList>
            <person name="Worden A.Z."/>
            <person name="Lee J.H."/>
            <person name="Mock T."/>
            <person name="Rouze P."/>
            <person name="Simmons M.P."/>
            <person name="Aerts A.L."/>
            <person name="Allen A.E."/>
            <person name="Cuvelier M.L."/>
            <person name="Derelle E."/>
            <person name="Everett M.V."/>
            <person name="Foulon E."/>
            <person name="Grimwood J."/>
            <person name="Gundlach H."/>
            <person name="Henrissat B."/>
            <person name="Napoli C."/>
            <person name="McDonald S.M."/>
            <person name="Parker M.S."/>
            <person name="Rombauts S."/>
            <person name="Salamov A."/>
            <person name="Von Dassow P."/>
            <person name="Badger J.H."/>
            <person name="Coutinho P.M."/>
            <person name="Demir E."/>
            <person name="Dubchak I."/>
            <person name="Gentemann C."/>
            <person name="Eikrem W."/>
            <person name="Gready J.E."/>
            <person name="John U."/>
            <person name="Lanier W."/>
            <person name="Lindquist E.A."/>
            <person name="Lucas S."/>
            <person name="Mayer K.F."/>
            <person name="Moreau H."/>
            <person name="Not F."/>
            <person name="Otillar R."/>
            <person name="Panaud O."/>
            <person name="Pangilinan J."/>
            <person name="Paulsen I."/>
            <person name="Piegu B."/>
            <person name="Poliakov A."/>
            <person name="Robbens S."/>
            <person name="Schmutz J."/>
            <person name="Toulza E."/>
            <person name="Wyss T."/>
            <person name="Zelensky A."/>
            <person name="Zhou K."/>
            <person name="Armbrust E.V."/>
            <person name="Bhattacharya D."/>
            <person name="Goodenough U.W."/>
            <person name="Van de Peer Y."/>
            <person name="Grigoriev I.V."/>
        </authorList>
    </citation>
    <scope>NUCLEOTIDE SEQUENCE [LARGE SCALE GENOMIC DNA]</scope>
    <source>
        <strain evidence="3">RCC299 / NOUM17</strain>
    </source>
</reference>
<dbReference type="RefSeq" id="XP_002504047.1">
    <property type="nucleotide sequence ID" value="XM_002504001.1"/>
</dbReference>
<sequence length="230" mass="24410">MADCEPWRDVVKVCDNFEYMETATAATTGGHVWPAARRLLEYVEAARPPWAARRGARILELGAGTGWMGMTLAANLPNASRVRRATVGETVPSTSSALLTTASMTASNGIRSATNRARLLAPFFRMPKLGSTCSLPTSTVLFPTATALVMRSTSPIMTPAADALLPSMISTATHSPSTSSKTMPNGRSISNASNVALAPKTMDSRPMLPPPRFRPYVSMKVPSGLSSLTP</sequence>
<evidence type="ECO:0000313" key="2">
    <source>
        <dbReference type="EMBL" id="ACO65305.1"/>
    </source>
</evidence>
<name>C1EB16_MICCC</name>
<dbReference type="Gene3D" id="3.40.50.150">
    <property type="entry name" value="Vaccinia Virus protein VP39"/>
    <property type="match status" value="1"/>
</dbReference>
<feature type="region of interest" description="Disordered" evidence="1">
    <location>
        <begin position="171"/>
        <end position="211"/>
    </location>
</feature>
<proteinExistence type="predicted"/>
<dbReference type="GeneID" id="8245337"/>
<organism evidence="2 3">
    <name type="scientific">Micromonas commoda (strain RCC299 / NOUM17 / CCMP2709)</name>
    <name type="common">Picoplanktonic green alga</name>
    <dbReference type="NCBI Taxonomy" id="296587"/>
    <lineage>
        <taxon>Eukaryota</taxon>
        <taxon>Viridiplantae</taxon>
        <taxon>Chlorophyta</taxon>
        <taxon>Mamiellophyceae</taxon>
        <taxon>Mamiellales</taxon>
        <taxon>Mamiellaceae</taxon>
        <taxon>Micromonas</taxon>
    </lineage>
</organism>
<dbReference type="InParanoid" id="C1EB16"/>
<dbReference type="EMBL" id="CP001328">
    <property type="protein sequence ID" value="ACO65305.1"/>
    <property type="molecule type" value="Genomic_DNA"/>
</dbReference>
<feature type="compositionally biased region" description="Polar residues" evidence="1">
    <location>
        <begin position="171"/>
        <end position="194"/>
    </location>
</feature>
<accession>C1EB16</accession>
<dbReference type="Proteomes" id="UP000002009">
    <property type="component" value="Chromosome 7"/>
</dbReference>
<dbReference type="AlphaFoldDB" id="C1EB16"/>
<gene>
    <name evidence="2" type="ORF">MICPUN_60271</name>
</gene>
<dbReference type="InterPro" id="IPR029063">
    <property type="entry name" value="SAM-dependent_MTases_sf"/>
</dbReference>